<dbReference type="Pfam" id="PF21191">
    <property type="entry name" value="CvfB_1st"/>
    <property type="match status" value="1"/>
</dbReference>
<comment type="caution">
    <text evidence="3">The sequence shown here is derived from an EMBL/GenBank/DDBJ whole genome shotgun (WGS) entry which is preliminary data.</text>
</comment>
<dbReference type="PANTHER" id="PTHR37296">
    <property type="entry name" value="CONSERVED VIRULENCE FACTOR B"/>
    <property type="match status" value="1"/>
</dbReference>
<proteinExistence type="inferred from homology"/>
<name>A0ABS6JRP3_9BACI</name>
<feature type="domain" description="S1 motif" evidence="2">
    <location>
        <begin position="154"/>
        <end position="214"/>
    </location>
</feature>
<dbReference type="InterPro" id="IPR012340">
    <property type="entry name" value="NA-bd_OB-fold"/>
</dbReference>
<dbReference type="EMBL" id="JAHQCR010000031">
    <property type="protein sequence ID" value="MBU9721220.1"/>
    <property type="molecule type" value="Genomic_DNA"/>
</dbReference>
<dbReference type="PIRSF" id="PIRSF012524">
    <property type="entry name" value="YitL_S1"/>
    <property type="match status" value="1"/>
</dbReference>
<dbReference type="Gene3D" id="2.40.50.140">
    <property type="entry name" value="Nucleic acid-binding proteins"/>
    <property type="match status" value="2"/>
</dbReference>
<dbReference type="Gene3D" id="1.10.10.10">
    <property type="entry name" value="Winged helix-like DNA-binding domain superfamily/Winged helix DNA-binding domain"/>
    <property type="match status" value="1"/>
</dbReference>
<dbReference type="InterPro" id="IPR014464">
    <property type="entry name" value="CvfB_fam"/>
</dbReference>
<sequence>MSKLHVGATYELTVKRKIETGYVLTDGKEEILLHNNEVTKELNENDEVDVFLYHNKKDLMVATMSIPELDVDTYDWVQVVSKVQNLGVFVDIGIQKEILVFKDDLPLMEEVWPDEGDELFITLDLDRKGKLLGKPVTEEIIDQERDRADKTILNKTIGGRVYNATKIGSFIITENGYRGFIHASERKREPRLGEWVEGRVIDVKEDGTINVSLRPLKQEGMVEDADLILDFMKNSGGSMPYHDKSDPEEIRETFQLSKAAFKRALGKLMKEKKVEQRDGQTVIINK</sequence>
<keyword evidence="4" id="KW-1185">Reference proteome</keyword>
<evidence type="ECO:0000313" key="4">
    <source>
        <dbReference type="Proteomes" id="UP000790580"/>
    </source>
</evidence>
<dbReference type="Pfam" id="PF21543">
    <property type="entry name" value="CvfB_2nd"/>
    <property type="match status" value="1"/>
</dbReference>
<evidence type="ECO:0000259" key="2">
    <source>
        <dbReference type="PROSITE" id="PS50126"/>
    </source>
</evidence>
<dbReference type="Pfam" id="PF17783">
    <property type="entry name" value="WHD_CvfB"/>
    <property type="match status" value="1"/>
</dbReference>
<dbReference type="PROSITE" id="PS50126">
    <property type="entry name" value="S1"/>
    <property type="match status" value="1"/>
</dbReference>
<dbReference type="InterPro" id="IPR039566">
    <property type="entry name" value="CvfB_S1_st"/>
</dbReference>
<dbReference type="PANTHER" id="PTHR37296:SF1">
    <property type="entry name" value="CONSERVED VIRULENCE FACTOR B"/>
    <property type="match status" value="1"/>
</dbReference>
<dbReference type="Pfam" id="PF13509">
    <property type="entry name" value="S1_2"/>
    <property type="match status" value="1"/>
</dbReference>
<dbReference type="RefSeq" id="WP_088075302.1">
    <property type="nucleotide sequence ID" value="NZ_JAHQCR010000031.1"/>
</dbReference>
<dbReference type="InterPro" id="IPR003029">
    <property type="entry name" value="S1_domain"/>
</dbReference>
<dbReference type="InterPro" id="IPR048587">
    <property type="entry name" value="CvfB_S1_3rd"/>
</dbReference>
<organism evidence="3 4">
    <name type="scientific">Evansella alkalicola</name>
    <dbReference type="NCBI Taxonomy" id="745819"/>
    <lineage>
        <taxon>Bacteria</taxon>
        <taxon>Bacillati</taxon>
        <taxon>Bacillota</taxon>
        <taxon>Bacilli</taxon>
        <taxon>Bacillales</taxon>
        <taxon>Bacillaceae</taxon>
        <taxon>Evansella</taxon>
    </lineage>
</organism>
<reference evidence="3 4" key="1">
    <citation type="submission" date="2021-06" db="EMBL/GenBank/DDBJ databases">
        <title>Bacillus sp. RD4P76, an endophyte from a halophyte.</title>
        <authorList>
            <person name="Sun J.-Q."/>
        </authorList>
    </citation>
    <scope>NUCLEOTIDE SEQUENCE [LARGE SCALE GENOMIC DNA]</scope>
    <source>
        <strain evidence="3 4">JCM 17098</strain>
    </source>
</reference>
<dbReference type="InterPro" id="IPR036388">
    <property type="entry name" value="WH-like_DNA-bd_sf"/>
</dbReference>
<dbReference type="InterPro" id="IPR048588">
    <property type="entry name" value="CvfB_S1_2nd"/>
</dbReference>
<evidence type="ECO:0000313" key="3">
    <source>
        <dbReference type="EMBL" id="MBU9721220.1"/>
    </source>
</evidence>
<comment type="similarity">
    <text evidence="1">Belongs to the CvfB family.</text>
</comment>
<dbReference type="Proteomes" id="UP000790580">
    <property type="component" value="Unassembled WGS sequence"/>
</dbReference>
<evidence type="ECO:0000256" key="1">
    <source>
        <dbReference type="PIRNR" id="PIRNR012524"/>
    </source>
</evidence>
<accession>A0ABS6JRP3</accession>
<dbReference type="SMART" id="SM00316">
    <property type="entry name" value="S1"/>
    <property type="match status" value="2"/>
</dbReference>
<gene>
    <name evidence="3" type="ORF">KS407_07130</name>
</gene>
<dbReference type="SUPFAM" id="SSF50249">
    <property type="entry name" value="Nucleic acid-binding proteins"/>
    <property type="match status" value="1"/>
</dbReference>
<protein>
    <recommendedName>
        <fullName evidence="2">S1 motif domain-containing protein</fullName>
    </recommendedName>
</protein>
<dbReference type="InterPro" id="IPR040764">
    <property type="entry name" value="CvfB_WH"/>
</dbReference>